<dbReference type="Gene3D" id="3.40.50.720">
    <property type="entry name" value="NAD(P)-binding Rossmann-like Domain"/>
    <property type="match status" value="1"/>
</dbReference>
<comment type="catalytic activity">
    <reaction evidence="11 13">
        <text>(S)-2,3,4,5-tetrahydrodipicolinate + NADP(+) + H2O = (2S,4S)-4-hydroxy-2,3,4,5-tetrahydrodipicolinate + NADPH + H(+)</text>
        <dbReference type="Rhea" id="RHEA:35331"/>
        <dbReference type="ChEBI" id="CHEBI:15377"/>
        <dbReference type="ChEBI" id="CHEBI:15378"/>
        <dbReference type="ChEBI" id="CHEBI:16845"/>
        <dbReference type="ChEBI" id="CHEBI:57783"/>
        <dbReference type="ChEBI" id="CHEBI:58349"/>
        <dbReference type="ChEBI" id="CHEBI:67139"/>
        <dbReference type="EC" id="1.17.1.8"/>
    </reaction>
</comment>
<evidence type="ECO:0000256" key="9">
    <source>
        <dbReference type="ARBA" id="ARBA00037922"/>
    </source>
</evidence>
<dbReference type="GO" id="GO:0016726">
    <property type="term" value="F:oxidoreductase activity, acting on CH or CH2 groups, NAD or NADP as acceptor"/>
    <property type="evidence" value="ECO:0007669"/>
    <property type="project" value="UniProtKB-UniRule"/>
</dbReference>
<comment type="similarity">
    <text evidence="1 13">Belongs to the DapB family.</text>
</comment>
<dbReference type="GO" id="GO:0009089">
    <property type="term" value="P:lysine biosynthetic process via diaminopimelate"/>
    <property type="evidence" value="ECO:0007669"/>
    <property type="project" value="UniProtKB-UniRule"/>
</dbReference>
<keyword evidence="5 13" id="KW-0220">Diaminopimelate biosynthesis</keyword>
<keyword evidence="17" id="KW-1185">Reference proteome</keyword>
<comment type="caution">
    <text evidence="13">Was originally thought to be a dihydrodipicolinate reductase (DHDPR), catalyzing the conversion of dihydrodipicolinate to tetrahydrodipicolinate. However, it was shown in E.coli that the substrate of the enzymatic reaction is not dihydrodipicolinate (DHDP) but in fact (2S,4S)-4-hydroxy-2,3,4,5-tetrahydrodipicolinic acid (HTPA), the product released by the DapA-catalyzed reaction.</text>
</comment>
<dbReference type="Gene3D" id="3.30.360.10">
    <property type="entry name" value="Dihydrodipicolinate Reductase, domain 2"/>
    <property type="match status" value="1"/>
</dbReference>
<keyword evidence="4 13" id="KW-0521">NADP</keyword>
<feature type="binding site" evidence="13">
    <location>
        <begin position="9"/>
        <end position="14"/>
    </location>
    <ligand>
        <name>NAD(+)</name>
        <dbReference type="ChEBI" id="CHEBI:57540"/>
    </ligand>
</feature>
<keyword evidence="3 13" id="KW-0028">Amino-acid biosynthesis</keyword>
<dbReference type="InterPro" id="IPR000846">
    <property type="entry name" value="DapB_N"/>
</dbReference>
<dbReference type="Proteomes" id="UP000501534">
    <property type="component" value="Chromosome"/>
</dbReference>
<dbReference type="InterPro" id="IPR022663">
    <property type="entry name" value="DapB_C"/>
</dbReference>
<feature type="binding site" evidence="13">
    <location>
        <begin position="122"/>
        <end position="125"/>
    </location>
    <ligand>
        <name>NAD(+)</name>
        <dbReference type="ChEBI" id="CHEBI:57540"/>
    </ligand>
</feature>
<evidence type="ECO:0000256" key="3">
    <source>
        <dbReference type="ARBA" id="ARBA00022605"/>
    </source>
</evidence>
<dbReference type="PANTHER" id="PTHR20836:SF0">
    <property type="entry name" value="4-HYDROXY-TETRAHYDRODIPICOLINATE REDUCTASE 1, CHLOROPLASTIC-RELATED"/>
    <property type="match status" value="1"/>
</dbReference>
<evidence type="ECO:0000256" key="4">
    <source>
        <dbReference type="ARBA" id="ARBA00022857"/>
    </source>
</evidence>
<accession>A0A6M4H141</accession>
<evidence type="ECO:0000256" key="13">
    <source>
        <dbReference type="HAMAP-Rule" id="MF_00102"/>
    </source>
</evidence>
<comment type="function">
    <text evidence="13">Catalyzes the conversion of 4-hydroxy-tetrahydrodipicolinate (HTPA) to tetrahydrodipicolinate.</text>
</comment>
<evidence type="ECO:0000256" key="8">
    <source>
        <dbReference type="ARBA" id="ARBA00023154"/>
    </source>
</evidence>
<keyword evidence="8 13" id="KW-0457">Lysine biosynthesis</keyword>
<dbReference type="PIRSF" id="PIRSF000161">
    <property type="entry name" value="DHPR"/>
    <property type="match status" value="1"/>
</dbReference>
<evidence type="ECO:0000256" key="11">
    <source>
        <dbReference type="ARBA" id="ARBA00049080"/>
    </source>
</evidence>
<dbReference type="Pfam" id="PF05173">
    <property type="entry name" value="DapB_C"/>
    <property type="match status" value="1"/>
</dbReference>
<evidence type="ECO:0000256" key="1">
    <source>
        <dbReference type="ARBA" id="ARBA00006642"/>
    </source>
</evidence>
<dbReference type="GO" id="GO:0008839">
    <property type="term" value="F:4-hydroxy-tetrahydrodipicolinate reductase"/>
    <property type="evidence" value="ECO:0007669"/>
    <property type="project" value="UniProtKB-UniRule"/>
</dbReference>
<feature type="active site" description="Proton donor" evidence="13">
    <location>
        <position position="159"/>
    </location>
</feature>
<dbReference type="PROSITE" id="PS01298">
    <property type="entry name" value="DAPB"/>
    <property type="match status" value="1"/>
</dbReference>
<protein>
    <recommendedName>
        <fullName evidence="10 13">4-hydroxy-tetrahydrodipicolinate reductase</fullName>
        <shortName evidence="13">HTPA reductase</shortName>
        <ecNumber evidence="10 13">1.17.1.8</ecNumber>
    </recommendedName>
</protein>
<proteinExistence type="inferred from homology"/>
<sequence length="267" mass="27151">MSLALAIAGAGGRMGRALLEAAAATEGVRVGAALEAAGSPWVGRDAGDLAAGAKGVTIGSDIAAALKASDVLIDFTRPEGTLVHLEACRAAGRKIVIGTTGFKAAEIEKIRAAAKDIAIVFAPNMSIGVNVTLKLVELAARALGPAYDVDVFEMHHSLKVDAPSGTALKLGEVAAQARGTTLEADGVFARHGVTGERKAGSIGFSVARGGDVVGDHTVYFAGPGERIEITHRSNSRTTYAQGALRAAQFLASRSTGLHGMDDVLGLA</sequence>
<dbReference type="GO" id="GO:0050661">
    <property type="term" value="F:NADP binding"/>
    <property type="evidence" value="ECO:0007669"/>
    <property type="project" value="UniProtKB-UniRule"/>
</dbReference>
<dbReference type="KEGG" id="uru:DSM104443_03420"/>
<evidence type="ECO:0000313" key="16">
    <source>
        <dbReference type="EMBL" id="QJR12334.1"/>
    </source>
</evidence>
<feature type="binding site" evidence="13">
    <location>
        <position position="156"/>
    </location>
    <ligand>
        <name>(S)-2,3,4,5-tetrahydrodipicolinate</name>
        <dbReference type="ChEBI" id="CHEBI:16845"/>
    </ligand>
</feature>
<dbReference type="InterPro" id="IPR023940">
    <property type="entry name" value="DHDPR_bac"/>
</dbReference>
<evidence type="ECO:0000259" key="15">
    <source>
        <dbReference type="Pfam" id="PF05173"/>
    </source>
</evidence>
<comment type="subcellular location">
    <subcellularLocation>
        <location evidence="13">Cytoplasm</location>
    </subcellularLocation>
</comment>
<evidence type="ECO:0000256" key="5">
    <source>
        <dbReference type="ARBA" id="ARBA00022915"/>
    </source>
</evidence>
<evidence type="ECO:0000313" key="17">
    <source>
        <dbReference type="Proteomes" id="UP000501534"/>
    </source>
</evidence>
<dbReference type="SUPFAM" id="SSF51735">
    <property type="entry name" value="NAD(P)-binding Rossmann-fold domains"/>
    <property type="match status" value="1"/>
</dbReference>
<dbReference type="InterPro" id="IPR036291">
    <property type="entry name" value="NAD(P)-bd_dom_sf"/>
</dbReference>
<evidence type="ECO:0000256" key="10">
    <source>
        <dbReference type="ARBA" id="ARBA00038983"/>
    </source>
</evidence>
<comment type="subunit">
    <text evidence="13">Homotetramer.</text>
</comment>
<comment type="pathway">
    <text evidence="9 13">Amino-acid biosynthesis; L-lysine biosynthesis via DAP pathway; (S)-tetrahydrodipicolinate from L-aspartate: step 4/4.</text>
</comment>
<dbReference type="EC" id="1.17.1.8" evidence="10 13"/>
<name>A0A6M4H141_9PROT</name>
<dbReference type="EMBL" id="CP053069">
    <property type="protein sequence ID" value="QJR12334.1"/>
    <property type="molecule type" value="Genomic_DNA"/>
</dbReference>
<feature type="active site" description="Proton donor/acceptor" evidence="13">
    <location>
        <position position="155"/>
    </location>
</feature>
<evidence type="ECO:0000256" key="12">
    <source>
        <dbReference type="ARBA" id="ARBA00049396"/>
    </source>
</evidence>
<dbReference type="NCBIfam" id="TIGR00036">
    <property type="entry name" value="dapB"/>
    <property type="match status" value="1"/>
</dbReference>
<feature type="binding site" evidence="13">
    <location>
        <position position="35"/>
    </location>
    <ligand>
        <name>NAD(+)</name>
        <dbReference type="ChEBI" id="CHEBI:57540"/>
    </ligand>
</feature>
<dbReference type="HAMAP" id="MF_00102">
    <property type="entry name" value="DapB"/>
    <property type="match status" value="1"/>
</dbReference>
<comment type="catalytic activity">
    <reaction evidence="12 13">
        <text>(S)-2,3,4,5-tetrahydrodipicolinate + NAD(+) + H2O = (2S,4S)-4-hydroxy-2,3,4,5-tetrahydrodipicolinate + NADH + H(+)</text>
        <dbReference type="Rhea" id="RHEA:35323"/>
        <dbReference type="ChEBI" id="CHEBI:15377"/>
        <dbReference type="ChEBI" id="CHEBI:15378"/>
        <dbReference type="ChEBI" id="CHEBI:16845"/>
        <dbReference type="ChEBI" id="CHEBI:57540"/>
        <dbReference type="ChEBI" id="CHEBI:57945"/>
        <dbReference type="ChEBI" id="CHEBI:67139"/>
        <dbReference type="EC" id="1.17.1.8"/>
    </reaction>
</comment>
<dbReference type="SUPFAM" id="SSF55347">
    <property type="entry name" value="Glyceraldehyde-3-phosphate dehydrogenase-like, C-terminal domain"/>
    <property type="match status" value="1"/>
</dbReference>
<evidence type="ECO:0000256" key="6">
    <source>
        <dbReference type="ARBA" id="ARBA00023002"/>
    </source>
</evidence>
<dbReference type="CDD" id="cd02274">
    <property type="entry name" value="DHDPR_N"/>
    <property type="match status" value="1"/>
</dbReference>
<feature type="binding site" evidence="13">
    <location>
        <begin position="98"/>
        <end position="100"/>
    </location>
    <ligand>
        <name>NAD(+)</name>
        <dbReference type="ChEBI" id="CHEBI:57540"/>
    </ligand>
</feature>
<dbReference type="AlphaFoldDB" id="A0A6M4H141"/>
<evidence type="ECO:0000256" key="2">
    <source>
        <dbReference type="ARBA" id="ARBA00022490"/>
    </source>
</evidence>
<evidence type="ECO:0000256" key="7">
    <source>
        <dbReference type="ARBA" id="ARBA00023027"/>
    </source>
</evidence>
<dbReference type="FunFam" id="3.30.360.10:FF:000004">
    <property type="entry name" value="4-hydroxy-tetrahydrodipicolinate reductase"/>
    <property type="match status" value="1"/>
</dbReference>
<reference evidence="16 17" key="1">
    <citation type="submission" date="2020-04" db="EMBL/GenBank/DDBJ databases">
        <title>Usitatibacter rugosus gen. nov., sp. nov. and Usitatibacter palustris sp. nov., novel members of Usitatibacteraceae fam. nov. within the order Nitrosomonadales isolated from soil.</title>
        <authorList>
            <person name="Huber K.J."/>
            <person name="Neumann-Schaal M."/>
            <person name="Geppert A."/>
            <person name="Luckner M."/>
            <person name="Wanner G."/>
            <person name="Overmann J."/>
        </authorList>
    </citation>
    <scope>NUCLEOTIDE SEQUENCE [LARGE SCALE GENOMIC DNA]</scope>
    <source>
        <strain evidence="16 17">0125_3</strain>
    </source>
</reference>
<evidence type="ECO:0000259" key="14">
    <source>
        <dbReference type="Pfam" id="PF01113"/>
    </source>
</evidence>
<gene>
    <name evidence="13 16" type="primary">dapB</name>
    <name evidence="16" type="ORF">DSM104443_03420</name>
</gene>
<dbReference type="Pfam" id="PF01113">
    <property type="entry name" value="DapB_N"/>
    <property type="match status" value="1"/>
</dbReference>
<feature type="domain" description="Dihydrodipicolinate reductase C-terminal" evidence="15">
    <location>
        <begin position="128"/>
        <end position="264"/>
    </location>
</feature>
<dbReference type="UniPathway" id="UPA00034">
    <property type="reaction ID" value="UER00018"/>
</dbReference>
<dbReference type="PANTHER" id="PTHR20836">
    <property type="entry name" value="DIHYDRODIPICOLINATE REDUCTASE"/>
    <property type="match status" value="1"/>
</dbReference>
<keyword evidence="7 13" id="KW-0520">NAD</keyword>
<feature type="binding site" evidence="13">
    <location>
        <position position="44"/>
    </location>
    <ligand>
        <name>NADP(+)</name>
        <dbReference type="ChEBI" id="CHEBI:58349"/>
    </ligand>
</feature>
<keyword evidence="2 13" id="KW-0963">Cytoplasm</keyword>
<feature type="binding site" evidence="13">
    <location>
        <begin position="165"/>
        <end position="166"/>
    </location>
    <ligand>
        <name>(S)-2,3,4,5-tetrahydrodipicolinate</name>
        <dbReference type="ChEBI" id="CHEBI:16845"/>
    </ligand>
</feature>
<keyword evidence="6 13" id="KW-0560">Oxidoreductase</keyword>
<dbReference type="GO" id="GO:0005829">
    <property type="term" value="C:cytosol"/>
    <property type="evidence" value="ECO:0007669"/>
    <property type="project" value="TreeGrafter"/>
</dbReference>
<feature type="domain" description="Dihydrodipicolinate reductase N-terminal" evidence="14">
    <location>
        <begin position="5"/>
        <end position="125"/>
    </location>
</feature>
<dbReference type="InterPro" id="IPR022664">
    <property type="entry name" value="DapB_N_CS"/>
</dbReference>
<dbReference type="GO" id="GO:0051287">
    <property type="term" value="F:NAD binding"/>
    <property type="evidence" value="ECO:0007669"/>
    <property type="project" value="UniProtKB-UniRule"/>
</dbReference>
<dbReference type="GO" id="GO:0019877">
    <property type="term" value="P:diaminopimelate biosynthetic process"/>
    <property type="evidence" value="ECO:0007669"/>
    <property type="project" value="UniProtKB-UniRule"/>
</dbReference>
<organism evidence="16 17">
    <name type="scientific">Usitatibacter rugosus</name>
    <dbReference type="NCBI Taxonomy" id="2732067"/>
    <lineage>
        <taxon>Bacteria</taxon>
        <taxon>Pseudomonadati</taxon>
        <taxon>Pseudomonadota</taxon>
        <taxon>Betaproteobacteria</taxon>
        <taxon>Nitrosomonadales</taxon>
        <taxon>Usitatibacteraceae</taxon>
        <taxon>Usitatibacter</taxon>
    </lineage>
</organism>